<sequence>MTEAQPDVLDRAIIRELERDGRRPFREIARSLDVSEATIRARYRRLTDSGTLKIVAFSDPAAMAMDRLALVFLKVGPERHDSVAKALTARPEVSYVSTVLGSFDLFAQVLVADDTALWGFLQDVVRPLPGVLETECTLEIKVHKLWFENAF</sequence>
<dbReference type="Proteomes" id="UP001056336">
    <property type="component" value="Chromosome"/>
</dbReference>
<dbReference type="PANTHER" id="PTHR30154">
    <property type="entry name" value="LEUCINE-RESPONSIVE REGULATORY PROTEIN"/>
    <property type="match status" value="1"/>
</dbReference>
<name>A0ABY4QZW8_9ACTN</name>
<dbReference type="RefSeq" id="WP_249773112.1">
    <property type="nucleotide sequence ID" value="NZ_CP097332.1"/>
</dbReference>
<dbReference type="Gene3D" id="1.10.10.10">
    <property type="entry name" value="Winged helix-like DNA-binding domain superfamily/Winged helix DNA-binding domain"/>
    <property type="match status" value="1"/>
</dbReference>
<gene>
    <name evidence="5" type="ORF">M6D93_04230</name>
</gene>
<evidence type="ECO:0000256" key="3">
    <source>
        <dbReference type="ARBA" id="ARBA00023163"/>
    </source>
</evidence>
<keyword evidence="6" id="KW-1185">Reference proteome</keyword>
<dbReference type="InterPro" id="IPR011008">
    <property type="entry name" value="Dimeric_a/b-barrel"/>
</dbReference>
<evidence type="ECO:0000313" key="6">
    <source>
        <dbReference type="Proteomes" id="UP001056336"/>
    </source>
</evidence>
<reference evidence="5" key="1">
    <citation type="journal article" date="2018" name="Int. J. Syst. Evol. Microbiol.">
        <title>Jatrophihabitans telluris sp. nov., isolated from sediment soil of lava forest wetlands and the emended description of the genus Jatrophihabitans.</title>
        <authorList>
            <person name="Lee K.C."/>
            <person name="Suh M.K."/>
            <person name="Eom M.K."/>
            <person name="Kim K.K."/>
            <person name="Kim J.S."/>
            <person name="Kim D.S."/>
            <person name="Ko S.H."/>
            <person name="Shin Y.K."/>
            <person name="Lee J.S."/>
        </authorList>
    </citation>
    <scope>NUCLEOTIDE SEQUENCE</scope>
    <source>
        <strain evidence="5">N237</strain>
    </source>
</reference>
<dbReference type="InterPro" id="IPR000485">
    <property type="entry name" value="AsnC-type_HTH_dom"/>
</dbReference>
<dbReference type="SUPFAM" id="SSF54909">
    <property type="entry name" value="Dimeric alpha+beta barrel"/>
    <property type="match status" value="1"/>
</dbReference>
<keyword evidence="1" id="KW-0805">Transcription regulation</keyword>
<dbReference type="InterPro" id="IPR019888">
    <property type="entry name" value="Tscrpt_reg_AsnC-like"/>
</dbReference>
<proteinExistence type="predicted"/>
<dbReference type="EMBL" id="CP097332">
    <property type="protein sequence ID" value="UQX89216.1"/>
    <property type="molecule type" value="Genomic_DNA"/>
</dbReference>
<dbReference type="InterPro" id="IPR036390">
    <property type="entry name" value="WH_DNA-bd_sf"/>
</dbReference>
<accession>A0ABY4QZW8</accession>
<dbReference type="Pfam" id="PF13404">
    <property type="entry name" value="HTH_AsnC-type"/>
    <property type="match status" value="1"/>
</dbReference>
<evidence type="ECO:0000259" key="4">
    <source>
        <dbReference type="PROSITE" id="PS50956"/>
    </source>
</evidence>
<reference evidence="5" key="2">
    <citation type="submission" date="2022-05" db="EMBL/GenBank/DDBJ databases">
        <authorList>
            <person name="Kim J.-S."/>
            <person name="Lee K."/>
            <person name="Suh M."/>
            <person name="Eom M."/>
            <person name="Kim J.-S."/>
            <person name="Kim D.-S."/>
            <person name="Ko S.-H."/>
            <person name="Shin Y."/>
            <person name="Lee J.-S."/>
        </authorList>
    </citation>
    <scope>NUCLEOTIDE SEQUENCE</scope>
    <source>
        <strain evidence="5">N237</strain>
    </source>
</reference>
<evidence type="ECO:0000256" key="2">
    <source>
        <dbReference type="ARBA" id="ARBA00023125"/>
    </source>
</evidence>
<dbReference type="PANTHER" id="PTHR30154:SF34">
    <property type="entry name" value="TRANSCRIPTIONAL REGULATOR AZLB"/>
    <property type="match status" value="1"/>
</dbReference>
<evidence type="ECO:0000256" key="1">
    <source>
        <dbReference type="ARBA" id="ARBA00023015"/>
    </source>
</evidence>
<dbReference type="PROSITE" id="PS50956">
    <property type="entry name" value="HTH_ASNC_2"/>
    <property type="match status" value="1"/>
</dbReference>
<organism evidence="5 6">
    <name type="scientific">Jatrophihabitans telluris</name>
    <dbReference type="NCBI Taxonomy" id="2038343"/>
    <lineage>
        <taxon>Bacteria</taxon>
        <taxon>Bacillati</taxon>
        <taxon>Actinomycetota</taxon>
        <taxon>Actinomycetes</taxon>
        <taxon>Jatrophihabitantales</taxon>
        <taxon>Jatrophihabitantaceae</taxon>
        <taxon>Jatrophihabitans</taxon>
    </lineage>
</organism>
<keyword evidence="3" id="KW-0804">Transcription</keyword>
<dbReference type="PRINTS" id="PR00033">
    <property type="entry name" value="HTHASNC"/>
</dbReference>
<protein>
    <submittedName>
        <fullName evidence="5">Lrp/AsnC family transcriptional regulator</fullName>
    </submittedName>
</protein>
<dbReference type="Gene3D" id="3.30.70.920">
    <property type="match status" value="1"/>
</dbReference>
<dbReference type="InterPro" id="IPR019887">
    <property type="entry name" value="Tscrpt_reg_AsnC/Lrp_C"/>
</dbReference>
<dbReference type="Pfam" id="PF01037">
    <property type="entry name" value="AsnC_trans_reg"/>
    <property type="match status" value="1"/>
</dbReference>
<dbReference type="SMART" id="SM00344">
    <property type="entry name" value="HTH_ASNC"/>
    <property type="match status" value="1"/>
</dbReference>
<dbReference type="SUPFAM" id="SSF46785">
    <property type="entry name" value="Winged helix' DNA-binding domain"/>
    <property type="match status" value="1"/>
</dbReference>
<dbReference type="InterPro" id="IPR036388">
    <property type="entry name" value="WH-like_DNA-bd_sf"/>
</dbReference>
<keyword evidence="2" id="KW-0238">DNA-binding</keyword>
<evidence type="ECO:0000313" key="5">
    <source>
        <dbReference type="EMBL" id="UQX89216.1"/>
    </source>
</evidence>
<feature type="domain" description="HTH asnC-type" evidence="4">
    <location>
        <begin position="6"/>
        <end position="66"/>
    </location>
</feature>